<dbReference type="Proteomes" id="UP001176941">
    <property type="component" value="Chromosome X"/>
</dbReference>
<dbReference type="EMBL" id="OX460343">
    <property type="protein sequence ID" value="CAI9180267.1"/>
    <property type="molecule type" value="Genomic_DNA"/>
</dbReference>
<evidence type="ECO:0000313" key="3">
    <source>
        <dbReference type="Proteomes" id="UP001176941"/>
    </source>
</evidence>
<protein>
    <submittedName>
        <fullName evidence="2">Uncharacterized protein</fullName>
    </submittedName>
</protein>
<feature type="compositionally biased region" description="Basic and acidic residues" evidence="1">
    <location>
        <begin position="1"/>
        <end position="16"/>
    </location>
</feature>
<evidence type="ECO:0000313" key="2">
    <source>
        <dbReference type="EMBL" id="CAI9180267.1"/>
    </source>
</evidence>
<gene>
    <name evidence="2" type="ORF">MRATA1EN1_LOCUS29229</name>
</gene>
<keyword evidence="3" id="KW-1185">Reference proteome</keyword>
<sequence length="106" mass="10594">MPSVERGLEQRTDRTPGEGFGSLPSLLAPPPPFSRGGPSPGRDPGHLHLPGLFGSQKARRDAPAPGCARAKESEGSSDQSAASACGRAPLATRVRAAAGSAPVGGA</sequence>
<evidence type="ECO:0000256" key="1">
    <source>
        <dbReference type="SAM" id="MobiDB-lite"/>
    </source>
</evidence>
<organism evidence="2 3">
    <name type="scientific">Rangifer tarandus platyrhynchus</name>
    <name type="common">Svalbard reindeer</name>
    <dbReference type="NCBI Taxonomy" id="3082113"/>
    <lineage>
        <taxon>Eukaryota</taxon>
        <taxon>Metazoa</taxon>
        <taxon>Chordata</taxon>
        <taxon>Craniata</taxon>
        <taxon>Vertebrata</taxon>
        <taxon>Euteleostomi</taxon>
        <taxon>Mammalia</taxon>
        <taxon>Eutheria</taxon>
        <taxon>Laurasiatheria</taxon>
        <taxon>Artiodactyla</taxon>
        <taxon>Ruminantia</taxon>
        <taxon>Pecora</taxon>
        <taxon>Cervidae</taxon>
        <taxon>Odocoileinae</taxon>
        <taxon>Rangifer</taxon>
    </lineage>
</organism>
<name>A0ABN9A5S4_RANTA</name>
<reference evidence="2" key="1">
    <citation type="submission" date="2023-04" db="EMBL/GenBank/DDBJ databases">
        <authorList>
            <consortium name="ELIXIR-Norway"/>
        </authorList>
    </citation>
    <scope>NUCLEOTIDE SEQUENCE [LARGE SCALE GENOMIC DNA]</scope>
</reference>
<accession>A0ABN9A5S4</accession>
<feature type="region of interest" description="Disordered" evidence="1">
    <location>
        <begin position="1"/>
        <end position="88"/>
    </location>
</feature>
<proteinExistence type="predicted"/>